<dbReference type="Gene3D" id="3.30.420.10">
    <property type="entry name" value="Ribonuclease H-like superfamily/Ribonuclease H"/>
    <property type="match status" value="1"/>
</dbReference>
<name>X1QWZ4_9ZZZZ</name>
<dbReference type="InterPro" id="IPR036397">
    <property type="entry name" value="RNaseH_sf"/>
</dbReference>
<dbReference type="PANTHER" id="PTHR47515:SF2">
    <property type="entry name" value="INTEGRASE CORE DOMAIN PROTEIN"/>
    <property type="match status" value="1"/>
</dbReference>
<dbReference type="InterPro" id="IPR012337">
    <property type="entry name" value="RNaseH-like_sf"/>
</dbReference>
<protein>
    <recommendedName>
        <fullName evidence="1">Integrase catalytic domain-containing protein</fullName>
    </recommendedName>
</protein>
<dbReference type="InterPro" id="IPR001584">
    <property type="entry name" value="Integrase_cat-core"/>
</dbReference>
<organism evidence="2">
    <name type="scientific">marine sediment metagenome</name>
    <dbReference type="NCBI Taxonomy" id="412755"/>
    <lineage>
        <taxon>unclassified sequences</taxon>
        <taxon>metagenomes</taxon>
        <taxon>ecological metagenomes</taxon>
    </lineage>
</organism>
<dbReference type="SUPFAM" id="SSF53098">
    <property type="entry name" value="Ribonuclease H-like"/>
    <property type="match status" value="1"/>
</dbReference>
<comment type="caution">
    <text evidence="2">The sequence shown here is derived from an EMBL/GenBank/DDBJ whole genome shotgun (WGS) entry which is preliminary data.</text>
</comment>
<evidence type="ECO:0000259" key="1">
    <source>
        <dbReference type="PROSITE" id="PS50994"/>
    </source>
</evidence>
<dbReference type="GO" id="GO:0003676">
    <property type="term" value="F:nucleic acid binding"/>
    <property type="evidence" value="ECO:0007669"/>
    <property type="project" value="InterPro"/>
</dbReference>
<gene>
    <name evidence="2" type="ORF">S12H4_04382</name>
</gene>
<dbReference type="PANTHER" id="PTHR47515">
    <property type="entry name" value="LOW CALCIUM RESPONSE LOCUS PROTEIN T"/>
    <property type="match status" value="1"/>
</dbReference>
<dbReference type="PROSITE" id="PS50994">
    <property type="entry name" value="INTEGRASE"/>
    <property type="match status" value="1"/>
</dbReference>
<dbReference type="AlphaFoldDB" id="X1QWZ4"/>
<evidence type="ECO:0000313" key="2">
    <source>
        <dbReference type="EMBL" id="GAI72798.1"/>
    </source>
</evidence>
<dbReference type="Pfam" id="PF13683">
    <property type="entry name" value="rve_3"/>
    <property type="match status" value="1"/>
</dbReference>
<accession>X1QWZ4</accession>
<dbReference type="GO" id="GO:0015074">
    <property type="term" value="P:DNA integration"/>
    <property type="evidence" value="ECO:0007669"/>
    <property type="project" value="InterPro"/>
</dbReference>
<proteinExistence type="predicted"/>
<dbReference type="EMBL" id="BARW01001344">
    <property type="protein sequence ID" value="GAI72798.1"/>
    <property type="molecule type" value="Genomic_DNA"/>
</dbReference>
<reference evidence="2" key="1">
    <citation type="journal article" date="2014" name="Front. Microbiol.">
        <title>High frequency of phylogenetically diverse reductive dehalogenase-homologous genes in deep subseafloor sedimentary metagenomes.</title>
        <authorList>
            <person name="Kawai M."/>
            <person name="Futagami T."/>
            <person name="Toyoda A."/>
            <person name="Takaki Y."/>
            <person name="Nishi S."/>
            <person name="Hori S."/>
            <person name="Arai W."/>
            <person name="Tsubouchi T."/>
            <person name="Morono Y."/>
            <person name="Uchiyama I."/>
            <person name="Ito T."/>
            <person name="Fujiyama A."/>
            <person name="Inagaki F."/>
            <person name="Takami H."/>
        </authorList>
    </citation>
    <scope>NUCLEOTIDE SEQUENCE</scope>
    <source>
        <strain evidence="2">Expedition CK06-06</strain>
    </source>
</reference>
<sequence>MPFPVKAIQVDGGSEFEAVFEEECQRRGIKLFVLPPRSPKLNGAVERAHRTHTEEFYEVTEGSFDLSELREELLEWEQVYNTVRPHQALGYVTPLKFLEQRKDCQRKEVMCH</sequence>
<feature type="domain" description="Integrase catalytic" evidence="1">
    <location>
        <begin position="1"/>
        <end position="102"/>
    </location>
</feature>